<dbReference type="PROSITE" id="PS50983">
    <property type="entry name" value="FE_B12_PBP"/>
    <property type="match status" value="1"/>
</dbReference>
<sequence>MTNLLKETLLIFLGVCLLNSCSYRQAKDAKGKNDLQYATFLKMDDQGDGTSVTVMDPWQQGKVLQQWLLLKAGSKEKAHGTLRPLRRVVVFTTSHCQLLEYLHLQDRIVGVCDLQYILIPDIQRRVKAGKIVDCGNSMSPDVEKIIALHPDAIIISPYEGNSAITQLSRLGIPIIQAADYMETSALGRAEWMRYYGRLFDCGERADSLFHVVDSTYQSLKSYAASLPLGKSILTERMTGNVWYMPGGKSTVAAIIHDAHGRYAFADDRHSGSLPLSLEQVIAKAGQSDVWALKYNGPQPLTKKTLLQECKAYSVLKAMKTGQIYVCDCSVVPYFEEVSWRPDWQLREFIQLLHPQAKLGGLRYYRKENS</sequence>
<organism evidence="2 3">
    <name type="scientific">Hallella mizrahii</name>
    <dbReference type="NCBI Taxonomy" id="2606637"/>
    <lineage>
        <taxon>Bacteria</taxon>
        <taxon>Pseudomonadati</taxon>
        <taxon>Bacteroidota</taxon>
        <taxon>Bacteroidia</taxon>
        <taxon>Bacteroidales</taxon>
        <taxon>Prevotellaceae</taxon>
        <taxon>Hallella</taxon>
    </lineage>
</organism>
<gene>
    <name evidence="2" type="ORF">FYJ73_01410</name>
</gene>
<protein>
    <submittedName>
        <fullName evidence="2">ABC transporter substrate-binding protein</fullName>
    </submittedName>
</protein>
<name>A0A7K0KD26_9BACT</name>
<proteinExistence type="predicted"/>
<dbReference type="Pfam" id="PF01497">
    <property type="entry name" value="Peripla_BP_2"/>
    <property type="match status" value="1"/>
</dbReference>
<reference evidence="2 3" key="1">
    <citation type="submission" date="2019-08" db="EMBL/GenBank/DDBJ databases">
        <title>In-depth cultivation of the pig gut microbiome towards novel bacterial diversity and tailored functional studies.</title>
        <authorList>
            <person name="Wylensek D."/>
            <person name="Hitch T.C.A."/>
            <person name="Clavel T."/>
        </authorList>
    </citation>
    <scope>NUCLEOTIDE SEQUENCE [LARGE SCALE GENOMIC DNA]</scope>
    <source>
        <strain evidence="2 3">LKV-178-WT-2A</strain>
    </source>
</reference>
<dbReference type="EMBL" id="VUNG01000002">
    <property type="protein sequence ID" value="MST83355.1"/>
    <property type="molecule type" value="Genomic_DNA"/>
</dbReference>
<evidence type="ECO:0000259" key="1">
    <source>
        <dbReference type="PROSITE" id="PS50983"/>
    </source>
</evidence>
<feature type="domain" description="Fe/B12 periplasmic-binding" evidence="1">
    <location>
        <begin position="87"/>
        <end position="356"/>
    </location>
</feature>
<dbReference type="Proteomes" id="UP000438914">
    <property type="component" value="Unassembled WGS sequence"/>
</dbReference>
<dbReference type="PANTHER" id="PTHR30535:SF34">
    <property type="entry name" value="MOLYBDATE-BINDING PROTEIN MOLA"/>
    <property type="match status" value="1"/>
</dbReference>
<dbReference type="InterPro" id="IPR050902">
    <property type="entry name" value="ABC_Transporter_SBP"/>
</dbReference>
<dbReference type="InterPro" id="IPR002491">
    <property type="entry name" value="ABC_transptr_periplasmic_BD"/>
</dbReference>
<evidence type="ECO:0000313" key="2">
    <source>
        <dbReference type="EMBL" id="MST83355.1"/>
    </source>
</evidence>
<accession>A0A7K0KD26</accession>
<dbReference type="PANTHER" id="PTHR30535">
    <property type="entry name" value="VITAMIN B12-BINDING PROTEIN"/>
    <property type="match status" value="1"/>
</dbReference>
<dbReference type="Gene3D" id="3.40.50.1980">
    <property type="entry name" value="Nitrogenase molybdenum iron protein domain"/>
    <property type="match status" value="2"/>
</dbReference>
<comment type="caution">
    <text evidence="2">The sequence shown here is derived from an EMBL/GenBank/DDBJ whole genome shotgun (WGS) entry which is preliminary data.</text>
</comment>
<evidence type="ECO:0000313" key="3">
    <source>
        <dbReference type="Proteomes" id="UP000438914"/>
    </source>
</evidence>
<dbReference type="RefSeq" id="WP_154532887.1">
    <property type="nucleotide sequence ID" value="NZ_VUNG01000002.1"/>
</dbReference>
<dbReference type="SUPFAM" id="SSF53807">
    <property type="entry name" value="Helical backbone' metal receptor"/>
    <property type="match status" value="1"/>
</dbReference>
<dbReference type="AlphaFoldDB" id="A0A7K0KD26"/>
<dbReference type="GO" id="GO:0071281">
    <property type="term" value="P:cellular response to iron ion"/>
    <property type="evidence" value="ECO:0007669"/>
    <property type="project" value="TreeGrafter"/>
</dbReference>
<keyword evidence="3" id="KW-1185">Reference proteome</keyword>